<dbReference type="EMBL" id="ACVQ01000021">
    <property type="protein sequence ID" value="EET79422.1"/>
    <property type="molecule type" value="Genomic_DNA"/>
</dbReference>
<comment type="caution">
    <text evidence="1">The sequence shown here is derived from an EMBL/GenBank/DDBJ whole genome shotgun (WGS) entry which is preliminary data.</text>
</comment>
<organism evidence="1 2">
    <name type="scientific">Campylobacter showae RM3277</name>
    <dbReference type="NCBI Taxonomy" id="553219"/>
    <lineage>
        <taxon>Bacteria</taxon>
        <taxon>Pseudomonadati</taxon>
        <taxon>Campylobacterota</taxon>
        <taxon>Epsilonproteobacteria</taxon>
        <taxon>Campylobacterales</taxon>
        <taxon>Campylobacteraceae</taxon>
        <taxon>Campylobacter</taxon>
    </lineage>
</organism>
<dbReference type="GeneID" id="60991054"/>
<gene>
    <name evidence="1" type="ORF">CAMSH0001_0925</name>
</gene>
<proteinExistence type="predicted"/>
<dbReference type="OrthoDB" id="9912982at2"/>
<reference evidence="1 2" key="1">
    <citation type="submission" date="2009-07" db="EMBL/GenBank/DDBJ databases">
        <authorList>
            <person name="Madupu R."/>
            <person name="Sebastian Y."/>
            <person name="Durkin A.S."/>
            <person name="Torralba M."/>
            <person name="Methe B."/>
            <person name="Sutton G.G."/>
            <person name="Strausberg R.L."/>
            <person name="Nelson K.E."/>
        </authorList>
    </citation>
    <scope>NUCLEOTIDE SEQUENCE [LARGE SCALE GENOMIC DNA]</scope>
    <source>
        <strain evidence="1 2">RM3277</strain>
    </source>
</reference>
<accession>C6RGT7</accession>
<dbReference type="AlphaFoldDB" id="C6RGT7"/>
<keyword evidence="2" id="KW-1185">Reference proteome</keyword>
<evidence type="ECO:0000313" key="1">
    <source>
        <dbReference type="EMBL" id="EET79422.1"/>
    </source>
</evidence>
<sequence>MKENLTSKNSKNASELENTGEDLNLNLPITKYEMARSDLFNLVYSLGRKLNEADVSVVSLDANAKQYMQDICLLLDKQAEDWRKVYYAQWIEDFTGVIKDANKILRIYVKYFNERDLQEAAAAHDVCKRLVSINMLSDNKFDRNAKLDLMICFRRLSHILNLDIV</sequence>
<dbReference type="Proteomes" id="UP000003107">
    <property type="component" value="Unassembled WGS sequence"/>
</dbReference>
<dbReference type="RefSeq" id="WP_002948728.1">
    <property type="nucleotide sequence ID" value="NZ_ACVQ01000021.1"/>
</dbReference>
<dbReference type="STRING" id="553219.CAMSH0001_0925"/>
<evidence type="ECO:0000313" key="2">
    <source>
        <dbReference type="Proteomes" id="UP000003107"/>
    </source>
</evidence>
<protein>
    <submittedName>
        <fullName evidence="1">Uncharacterized protein</fullName>
    </submittedName>
</protein>
<name>C6RGT7_9BACT</name>